<dbReference type="Ensembl" id="ENSCINT00000025712.1">
    <property type="protein sequence ID" value="ENSCINP00000025466.1"/>
    <property type="gene ID" value="ENSCING00000013987.1"/>
</dbReference>
<keyword evidence="1" id="KW-0732">Signal</keyword>
<name>F6RI55_CIOIN</name>
<dbReference type="HOGENOM" id="CLU_1109114_0_0_1"/>
<dbReference type="AlphaFoldDB" id="F6RI55"/>
<reference evidence="2" key="3">
    <citation type="submission" date="2025-08" db="UniProtKB">
        <authorList>
            <consortium name="Ensembl"/>
        </authorList>
    </citation>
    <scope>IDENTIFICATION</scope>
</reference>
<evidence type="ECO:0000313" key="3">
    <source>
        <dbReference type="Proteomes" id="UP000008144"/>
    </source>
</evidence>
<accession>F6RI55</accession>
<evidence type="ECO:0008006" key="4">
    <source>
        <dbReference type="Google" id="ProtNLM"/>
    </source>
</evidence>
<reference evidence="2" key="4">
    <citation type="submission" date="2025-09" db="UniProtKB">
        <authorList>
            <consortium name="Ensembl"/>
        </authorList>
    </citation>
    <scope>IDENTIFICATION</scope>
</reference>
<dbReference type="InterPro" id="IPR013783">
    <property type="entry name" value="Ig-like_fold"/>
</dbReference>
<sequence length="251" mass="29048">MLRVAMFVVVYVSILVASKHIHHTKNGEKTHLRTKNSITGHRNVRVDSVMLRHTVVWDRFPGENNFSVLYRSKGTLKWMQIPQSRMIDSTHCDASHEFRNALLTYYITVVSDINTQVTEKIQFRPELDTTLLPPQFSAFRHKEVIFIRPVAPVNLGTGQMLIEEMRTLKYQVHYYTPRKPILSENISVLIHDTQIASPSLDPSRQFCFRIRLFEPDYAAVHAKSGFSVWSNTTCFKGQHEPKSVKIHDRTA</sequence>
<feature type="chain" id="PRO_5003345587" description="Fibronectin type-III domain-containing protein" evidence="1">
    <location>
        <begin position="19"/>
        <end position="251"/>
    </location>
</feature>
<organism evidence="2 3">
    <name type="scientific">Ciona intestinalis</name>
    <name type="common">Transparent sea squirt</name>
    <name type="synonym">Ascidia intestinalis</name>
    <dbReference type="NCBI Taxonomy" id="7719"/>
    <lineage>
        <taxon>Eukaryota</taxon>
        <taxon>Metazoa</taxon>
        <taxon>Chordata</taxon>
        <taxon>Tunicata</taxon>
        <taxon>Ascidiacea</taxon>
        <taxon>Phlebobranchia</taxon>
        <taxon>Cionidae</taxon>
        <taxon>Ciona</taxon>
    </lineage>
</organism>
<protein>
    <recommendedName>
        <fullName evidence="4">Fibronectin type-III domain-containing protein</fullName>
    </recommendedName>
</protein>
<evidence type="ECO:0000256" key="1">
    <source>
        <dbReference type="SAM" id="SignalP"/>
    </source>
</evidence>
<dbReference type="PANTHER" id="PTHR20859">
    <property type="entry name" value="INTERFERON/INTERLEUKIN RECEPTOR"/>
    <property type="match status" value="1"/>
</dbReference>
<proteinExistence type="predicted"/>
<dbReference type="Gene3D" id="2.60.40.10">
    <property type="entry name" value="Immunoglobulins"/>
    <property type="match status" value="1"/>
</dbReference>
<dbReference type="PANTHER" id="PTHR20859:SF46">
    <property type="entry name" value="INTERFERON GAMMA RECEPTOR 2"/>
    <property type="match status" value="1"/>
</dbReference>
<dbReference type="EMBL" id="EAAA01000525">
    <property type="status" value="NOT_ANNOTATED_CDS"/>
    <property type="molecule type" value="Genomic_DNA"/>
</dbReference>
<dbReference type="InParanoid" id="F6RI55"/>
<keyword evidence="3" id="KW-1185">Reference proteome</keyword>
<dbReference type="Proteomes" id="UP000008144">
    <property type="component" value="Chromosome 10"/>
</dbReference>
<feature type="signal peptide" evidence="1">
    <location>
        <begin position="1"/>
        <end position="18"/>
    </location>
</feature>
<dbReference type="InterPro" id="IPR036116">
    <property type="entry name" value="FN3_sf"/>
</dbReference>
<reference evidence="2" key="2">
    <citation type="journal article" date="2008" name="Genome Biol.">
        <title>Improved genome assembly and evidence-based global gene model set for the chordate Ciona intestinalis: new insight into intron and operon populations.</title>
        <authorList>
            <person name="Satou Y."/>
            <person name="Mineta K."/>
            <person name="Ogasawara M."/>
            <person name="Sasakura Y."/>
            <person name="Shoguchi E."/>
            <person name="Ueno K."/>
            <person name="Yamada L."/>
            <person name="Matsumoto J."/>
            <person name="Wasserscheid J."/>
            <person name="Dewar K."/>
            <person name="Wiley G.B."/>
            <person name="Macmil S.L."/>
            <person name="Roe B.A."/>
            <person name="Zeller R.W."/>
            <person name="Hastings K.E."/>
            <person name="Lemaire P."/>
            <person name="Lindquist E."/>
            <person name="Endo T."/>
            <person name="Hotta K."/>
            <person name="Inaba K."/>
        </authorList>
    </citation>
    <scope>NUCLEOTIDE SEQUENCE [LARGE SCALE GENOMIC DNA]</scope>
    <source>
        <strain evidence="2">wild type</strain>
    </source>
</reference>
<reference evidence="3" key="1">
    <citation type="journal article" date="2002" name="Science">
        <title>The draft genome of Ciona intestinalis: insights into chordate and vertebrate origins.</title>
        <authorList>
            <person name="Dehal P."/>
            <person name="Satou Y."/>
            <person name="Campbell R.K."/>
            <person name="Chapman J."/>
            <person name="Degnan B."/>
            <person name="De Tomaso A."/>
            <person name="Davidson B."/>
            <person name="Di Gregorio A."/>
            <person name="Gelpke M."/>
            <person name="Goodstein D.M."/>
            <person name="Harafuji N."/>
            <person name="Hastings K.E."/>
            <person name="Ho I."/>
            <person name="Hotta K."/>
            <person name="Huang W."/>
            <person name="Kawashima T."/>
            <person name="Lemaire P."/>
            <person name="Martinez D."/>
            <person name="Meinertzhagen I.A."/>
            <person name="Necula S."/>
            <person name="Nonaka M."/>
            <person name="Putnam N."/>
            <person name="Rash S."/>
            <person name="Saiga H."/>
            <person name="Satake M."/>
            <person name="Terry A."/>
            <person name="Yamada L."/>
            <person name="Wang H.G."/>
            <person name="Awazu S."/>
            <person name="Azumi K."/>
            <person name="Boore J."/>
            <person name="Branno M."/>
            <person name="Chin-Bow S."/>
            <person name="DeSantis R."/>
            <person name="Doyle S."/>
            <person name="Francino P."/>
            <person name="Keys D.N."/>
            <person name="Haga S."/>
            <person name="Hayashi H."/>
            <person name="Hino K."/>
            <person name="Imai K.S."/>
            <person name="Inaba K."/>
            <person name="Kano S."/>
            <person name="Kobayashi K."/>
            <person name="Kobayashi M."/>
            <person name="Lee B.I."/>
            <person name="Makabe K.W."/>
            <person name="Manohar C."/>
            <person name="Matassi G."/>
            <person name="Medina M."/>
            <person name="Mochizuki Y."/>
            <person name="Mount S."/>
            <person name="Morishita T."/>
            <person name="Miura S."/>
            <person name="Nakayama A."/>
            <person name="Nishizaka S."/>
            <person name="Nomoto H."/>
            <person name="Ohta F."/>
            <person name="Oishi K."/>
            <person name="Rigoutsos I."/>
            <person name="Sano M."/>
            <person name="Sasaki A."/>
            <person name="Sasakura Y."/>
            <person name="Shoguchi E."/>
            <person name="Shin-i T."/>
            <person name="Spagnuolo A."/>
            <person name="Stainier D."/>
            <person name="Suzuki M.M."/>
            <person name="Tassy O."/>
            <person name="Takatori N."/>
            <person name="Tokuoka M."/>
            <person name="Yagi K."/>
            <person name="Yoshizaki F."/>
            <person name="Wada S."/>
            <person name="Zhang C."/>
            <person name="Hyatt P.D."/>
            <person name="Larimer F."/>
            <person name="Detter C."/>
            <person name="Doggett N."/>
            <person name="Glavina T."/>
            <person name="Hawkins T."/>
            <person name="Richardson P."/>
            <person name="Lucas S."/>
            <person name="Kohara Y."/>
            <person name="Levine M."/>
            <person name="Satoh N."/>
            <person name="Rokhsar D.S."/>
        </authorList>
    </citation>
    <scope>NUCLEOTIDE SEQUENCE [LARGE SCALE GENOMIC DNA]</scope>
</reference>
<dbReference type="InterPro" id="IPR050650">
    <property type="entry name" value="Type-II_Cytokine-TF_Rcpt"/>
</dbReference>
<evidence type="ECO:0000313" key="2">
    <source>
        <dbReference type="Ensembl" id="ENSCINP00000025466.1"/>
    </source>
</evidence>
<dbReference type="SUPFAM" id="SSF49265">
    <property type="entry name" value="Fibronectin type III"/>
    <property type="match status" value="2"/>
</dbReference>